<dbReference type="AlphaFoldDB" id="A0A1W1WB82"/>
<feature type="transmembrane region" description="Helical" evidence="1">
    <location>
        <begin position="181"/>
        <end position="201"/>
    </location>
</feature>
<dbReference type="PANTHER" id="PTHR36111">
    <property type="entry name" value="INNER MEMBRANE PROTEIN-RELATED"/>
    <property type="match status" value="1"/>
</dbReference>
<dbReference type="Proteomes" id="UP000192660">
    <property type="component" value="Unassembled WGS sequence"/>
</dbReference>
<dbReference type="Pfam" id="PF04474">
    <property type="entry name" value="DUF554"/>
    <property type="match status" value="1"/>
</dbReference>
<feature type="transmembrane region" description="Helical" evidence="1">
    <location>
        <begin position="139"/>
        <end position="161"/>
    </location>
</feature>
<dbReference type="EMBL" id="FWWY01000001">
    <property type="protein sequence ID" value="SMC03544.1"/>
    <property type="molecule type" value="Genomic_DNA"/>
</dbReference>
<dbReference type="InterPro" id="IPR007563">
    <property type="entry name" value="DUF554"/>
</dbReference>
<evidence type="ECO:0000313" key="2">
    <source>
        <dbReference type="EMBL" id="SMC03544.1"/>
    </source>
</evidence>
<keyword evidence="1" id="KW-0812">Transmembrane</keyword>
<sequence>MQQVAGSLMNGLGIIVGSLIGIFGGRNLSEQFRDQALRIIGVVVILIGLKMAWPLPDAINTLLSMVLGLWLGSWLRIDDRLQQFGQWAESRVGRSGFAKGFIAGTLIFNIGAMSILGSLQNGLTGTYSILATKAVLDGTTAMILTSVAGWGVIAASVVTVVYEGSLSLLASDLEPVLKGILLTDITVVGGLMIAAIGINFILNNNTIKIGNLLPALFFPVLLLWLKNHGIYFL</sequence>
<dbReference type="RefSeq" id="WP_084660959.1">
    <property type="nucleotide sequence ID" value="NZ_FWWY01000001.1"/>
</dbReference>
<organism evidence="2 3">
    <name type="scientific">Sulfobacillus thermosulfidooxidans (strain DSM 9293 / VKM B-1269 / AT-1)</name>
    <dbReference type="NCBI Taxonomy" id="929705"/>
    <lineage>
        <taxon>Bacteria</taxon>
        <taxon>Bacillati</taxon>
        <taxon>Bacillota</taxon>
        <taxon>Clostridia</taxon>
        <taxon>Eubacteriales</taxon>
        <taxon>Clostridiales Family XVII. Incertae Sedis</taxon>
        <taxon>Sulfobacillus</taxon>
    </lineage>
</organism>
<proteinExistence type="predicted"/>
<feature type="transmembrane region" description="Helical" evidence="1">
    <location>
        <begin position="6"/>
        <end position="24"/>
    </location>
</feature>
<protein>
    <recommendedName>
        <fullName evidence="4">DUF554 domain-containing protein</fullName>
    </recommendedName>
</protein>
<keyword evidence="1" id="KW-1133">Transmembrane helix</keyword>
<keyword evidence="1" id="KW-0472">Membrane</keyword>
<evidence type="ECO:0008006" key="4">
    <source>
        <dbReference type="Google" id="ProtNLM"/>
    </source>
</evidence>
<feature type="transmembrane region" description="Helical" evidence="1">
    <location>
        <begin position="36"/>
        <end position="53"/>
    </location>
</feature>
<reference evidence="3" key="1">
    <citation type="submission" date="2017-04" db="EMBL/GenBank/DDBJ databases">
        <authorList>
            <person name="Varghese N."/>
            <person name="Submissions S."/>
        </authorList>
    </citation>
    <scope>NUCLEOTIDE SEQUENCE [LARGE SCALE GENOMIC DNA]</scope>
    <source>
        <strain evidence="3">DSM 9293</strain>
    </source>
</reference>
<evidence type="ECO:0000256" key="1">
    <source>
        <dbReference type="SAM" id="Phobius"/>
    </source>
</evidence>
<keyword evidence="3" id="KW-1185">Reference proteome</keyword>
<dbReference type="PANTHER" id="PTHR36111:SF2">
    <property type="entry name" value="INNER MEMBRANE PROTEIN"/>
    <property type="match status" value="1"/>
</dbReference>
<accession>A0A1W1WB82</accession>
<feature type="transmembrane region" description="Helical" evidence="1">
    <location>
        <begin position="97"/>
        <end position="119"/>
    </location>
</feature>
<evidence type="ECO:0000313" key="3">
    <source>
        <dbReference type="Proteomes" id="UP000192660"/>
    </source>
</evidence>
<feature type="transmembrane region" description="Helical" evidence="1">
    <location>
        <begin position="207"/>
        <end position="225"/>
    </location>
</feature>
<dbReference type="STRING" id="28034.BFX07_04035"/>
<dbReference type="OrthoDB" id="9797976at2"/>
<gene>
    <name evidence="2" type="ORF">SAMN00768000_1142</name>
</gene>
<name>A0A1W1WB82_SULTA</name>